<dbReference type="Proteomes" id="UP001057452">
    <property type="component" value="Chromosome 1"/>
</dbReference>
<comment type="caution">
    <text evidence="1">The sequence shown here is derived from an EMBL/GenBank/DDBJ whole genome shotgun (WGS) entry which is preliminary data.</text>
</comment>
<gene>
    <name evidence="1" type="ORF">KUCAC02_016006</name>
</gene>
<sequence length="117" mass="12814">MTSVVLVDNGGAVVEYVTAEEEDPQQDREEAEYFPAVIVEEVPGASMAEEQGYSAQVLVYDDEVYQMQEVGDEQEVETEVVAVEASVHGNHVYCSDKTIEAAEALLRMDSLPASEKP</sequence>
<evidence type="ECO:0000313" key="1">
    <source>
        <dbReference type="EMBL" id="KAI4833085.1"/>
    </source>
</evidence>
<evidence type="ECO:0000313" key="2">
    <source>
        <dbReference type="Proteomes" id="UP001057452"/>
    </source>
</evidence>
<proteinExistence type="predicted"/>
<organism evidence="1 2">
    <name type="scientific">Chaenocephalus aceratus</name>
    <name type="common">Blackfin icefish</name>
    <name type="synonym">Chaenichthys aceratus</name>
    <dbReference type="NCBI Taxonomy" id="36190"/>
    <lineage>
        <taxon>Eukaryota</taxon>
        <taxon>Metazoa</taxon>
        <taxon>Chordata</taxon>
        <taxon>Craniata</taxon>
        <taxon>Vertebrata</taxon>
        <taxon>Euteleostomi</taxon>
        <taxon>Actinopterygii</taxon>
        <taxon>Neopterygii</taxon>
        <taxon>Teleostei</taxon>
        <taxon>Neoteleostei</taxon>
        <taxon>Acanthomorphata</taxon>
        <taxon>Eupercaria</taxon>
        <taxon>Perciformes</taxon>
        <taxon>Notothenioidei</taxon>
        <taxon>Channichthyidae</taxon>
        <taxon>Chaenocephalus</taxon>
    </lineage>
</organism>
<accession>A0ACB9Y033</accession>
<protein>
    <submittedName>
        <fullName evidence="1">Uncharacterized protein</fullName>
    </submittedName>
</protein>
<dbReference type="EMBL" id="CM043785">
    <property type="protein sequence ID" value="KAI4833085.1"/>
    <property type="molecule type" value="Genomic_DNA"/>
</dbReference>
<reference evidence="1" key="1">
    <citation type="submission" date="2022-05" db="EMBL/GenBank/DDBJ databases">
        <title>Chromosome-level genome of Chaenocephalus aceratus.</title>
        <authorList>
            <person name="Park H."/>
        </authorList>
    </citation>
    <scope>NUCLEOTIDE SEQUENCE</scope>
    <source>
        <strain evidence="1">KU_202001</strain>
    </source>
</reference>
<keyword evidence="2" id="KW-1185">Reference proteome</keyword>
<name>A0ACB9Y033_CHAAC</name>